<evidence type="ECO:0000313" key="2">
    <source>
        <dbReference type="Proteomes" id="UP000028828"/>
    </source>
</evidence>
<keyword evidence="1" id="KW-0472">Membrane</keyword>
<dbReference type="AlphaFoldDB" id="A0A086JVT7"/>
<dbReference type="EMBL" id="AEYI02001535">
    <property type="protein sequence ID" value="KFG36255.1"/>
    <property type="molecule type" value="Genomic_DNA"/>
</dbReference>
<name>A0A086JVT7_TOXGO</name>
<reference evidence="1 2" key="1">
    <citation type="submission" date="2014-03" db="EMBL/GenBank/DDBJ databases">
        <authorList>
            <person name="Sibley D."/>
            <person name="Venepally P."/>
            <person name="Karamycheva S."/>
            <person name="Hadjithomas M."/>
            <person name="Khan A."/>
            <person name="Brunk B."/>
            <person name="Roos D."/>
            <person name="Caler E."/>
            <person name="Lorenzi H."/>
        </authorList>
    </citation>
    <scope>NUCLEOTIDE SEQUENCE [LARGE SCALE GENOMIC DNA]</scope>
    <source>
        <strain evidence="2">p89</strain>
    </source>
</reference>
<gene>
    <name evidence="1" type="ORF">TGP89_222075</name>
</gene>
<sequence length="110" mass="12174">MAYNCVNHVDILSQCNPHAPVLKERMEAFQLCSKTSRSIRCIRPCQGLQTNTVDTSTPQVPVAGHCRNEPFADAEDAGMRRLACIISLPIRSFVYMLYLGGCTFHGLTVS</sequence>
<dbReference type="VEuPathDB" id="ToxoDB:TGP89_222075"/>
<dbReference type="Proteomes" id="UP000028828">
    <property type="component" value="Unassembled WGS sequence"/>
</dbReference>
<protein>
    <submittedName>
        <fullName evidence="1">Putative transmembrane protein</fullName>
    </submittedName>
</protein>
<accession>A0A086JVT7</accession>
<evidence type="ECO:0000313" key="1">
    <source>
        <dbReference type="EMBL" id="KFG36255.1"/>
    </source>
</evidence>
<proteinExistence type="predicted"/>
<keyword evidence="1" id="KW-0812">Transmembrane</keyword>
<organism evidence="1 2">
    <name type="scientific">Toxoplasma gondii p89</name>
    <dbReference type="NCBI Taxonomy" id="943119"/>
    <lineage>
        <taxon>Eukaryota</taxon>
        <taxon>Sar</taxon>
        <taxon>Alveolata</taxon>
        <taxon>Apicomplexa</taxon>
        <taxon>Conoidasida</taxon>
        <taxon>Coccidia</taxon>
        <taxon>Eucoccidiorida</taxon>
        <taxon>Eimeriorina</taxon>
        <taxon>Sarcocystidae</taxon>
        <taxon>Toxoplasma</taxon>
    </lineage>
</organism>
<comment type="caution">
    <text evidence="1">The sequence shown here is derived from an EMBL/GenBank/DDBJ whole genome shotgun (WGS) entry which is preliminary data.</text>
</comment>